<feature type="domain" description="Major facilitator superfamily (MFS) profile" evidence="8">
    <location>
        <begin position="1"/>
        <end position="418"/>
    </location>
</feature>
<keyword evidence="6 7" id="KW-0472">Membrane</keyword>
<feature type="transmembrane region" description="Helical" evidence="7">
    <location>
        <begin position="269"/>
        <end position="291"/>
    </location>
</feature>
<feature type="transmembrane region" description="Helical" evidence="7">
    <location>
        <begin position="79"/>
        <end position="104"/>
    </location>
</feature>
<feature type="transmembrane region" description="Helical" evidence="7">
    <location>
        <begin position="142"/>
        <end position="164"/>
    </location>
</feature>
<dbReference type="InterPro" id="IPR036259">
    <property type="entry name" value="MFS_trans_sf"/>
</dbReference>
<feature type="transmembrane region" description="Helical" evidence="7">
    <location>
        <begin position="30"/>
        <end position="49"/>
    </location>
</feature>
<feature type="transmembrane region" description="Helical" evidence="7">
    <location>
        <begin position="116"/>
        <end position="136"/>
    </location>
</feature>
<comment type="subcellular location">
    <subcellularLocation>
        <location evidence="1">Cell membrane</location>
        <topology evidence="1">Multi-pass membrane protein</topology>
    </subcellularLocation>
</comment>
<keyword evidence="4 7" id="KW-0812">Transmembrane</keyword>
<feature type="transmembrane region" description="Helical" evidence="7">
    <location>
        <begin position="176"/>
        <end position="197"/>
    </location>
</feature>
<feature type="transmembrane region" description="Helical" evidence="7">
    <location>
        <begin position="441"/>
        <end position="465"/>
    </location>
</feature>
<feature type="transmembrane region" description="Helical" evidence="7">
    <location>
        <begin position="241"/>
        <end position="263"/>
    </location>
</feature>
<feature type="transmembrane region" description="Helical" evidence="7">
    <location>
        <begin position="203"/>
        <end position="220"/>
    </location>
</feature>
<dbReference type="CDD" id="cd17321">
    <property type="entry name" value="MFS_MMR_MDR_like"/>
    <property type="match status" value="1"/>
</dbReference>
<evidence type="ECO:0000256" key="6">
    <source>
        <dbReference type="ARBA" id="ARBA00023136"/>
    </source>
</evidence>
<evidence type="ECO:0000256" key="2">
    <source>
        <dbReference type="ARBA" id="ARBA00022448"/>
    </source>
</evidence>
<feature type="transmembrane region" description="Helical" evidence="7">
    <location>
        <begin position="372"/>
        <end position="392"/>
    </location>
</feature>
<dbReference type="SUPFAM" id="SSF103473">
    <property type="entry name" value="MFS general substrate transporter"/>
    <property type="match status" value="1"/>
</dbReference>
<dbReference type="PANTHER" id="PTHR42718:SF47">
    <property type="entry name" value="METHYL VIOLOGEN RESISTANCE PROTEIN SMVA"/>
    <property type="match status" value="1"/>
</dbReference>
<dbReference type="Pfam" id="PF07690">
    <property type="entry name" value="MFS_1"/>
    <property type="match status" value="1"/>
</dbReference>
<keyword evidence="2" id="KW-0813">Transport</keyword>
<feature type="transmembrane region" description="Helical" evidence="7">
    <location>
        <begin position="328"/>
        <end position="351"/>
    </location>
</feature>
<gene>
    <name evidence="9" type="ORF">KDL28_25650</name>
</gene>
<evidence type="ECO:0000256" key="5">
    <source>
        <dbReference type="ARBA" id="ARBA00022989"/>
    </source>
</evidence>
<accession>A0ABT1A613</accession>
<evidence type="ECO:0000259" key="8">
    <source>
        <dbReference type="PROSITE" id="PS50850"/>
    </source>
</evidence>
<dbReference type="Gene3D" id="1.20.1250.20">
    <property type="entry name" value="MFS general substrate transporter like domains"/>
    <property type="match status" value="1"/>
</dbReference>
<dbReference type="PANTHER" id="PTHR42718">
    <property type="entry name" value="MAJOR FACILITATOR SUPERFAMILY MULTIDRUG TRANSPORTER MFSC"/>
    <property type="match status" value="1"/>
</dbReference>
<dbReference type="PROSITE" id="PS50850">
    <property type="entry name" value="MFS"/>
    <property type="match status" value="1"/>
</dbReference>
<feature type="transmembrane region" description="Helical" evidence="7">
    <location>
        <begin position="54"/>
        <end position="73"/>
    </location>
</feature>
<evidence type="ECO:0000256" key="4">
    <source>
        <dbReference type="ARBA" id="ARBA00022692"/>
    </source>
</evidence>
<dbReference type="InterPro" id="IPR011701">
    <property type="entry name" value="MFS"/>
</dbReference>
<evidence type="ECO:0000313" key="10">
    <source>
        <dbReference type="Proteomes" id="UP001165283"/>
    </source>
</evidence>
<reference evidence="9" key="1">
    <citation type="submission" date="2021-04" db="EMBL/GenBank/DDBJ databases">
        <title>Pseudonocardia sp. nov., isolated from sandy soil of mangrove forest.</title>
        <authorList>
            <person name="Zan Z."/>
            <person name="Huang R."/>
            <person name="Liu W."/>
        </authorList>
    </citation>
    <scope>NUCLEOTIDE SEQUENCE</scope>
    <source>
        <strain evidence="9">S2-4</strain>
    </source>
</reference>
<keyword evidence="5 7" id="KW-1133">Transmembrane helix</keyword>
<dbReference type="InterPro" id="IPR020846">
    <property type="entry name" value="MFS_dom"/>
</dbReference>
<evidence type="ECO:0000256" key="7">
    <source>
        <dbReference type="SAM" id="Phobius"/>
    </source>
</evidence>
<evidence type="ECO:0000313" key="9">
    <source>
        <dbReference type="EMBL" id="MCO1658456.1"/>
    </source>
</evidence>
<organism evidence="9 10">
    <name type="scientific">Pseudonocardia humida</name>
    <dbReference type="NCBI Taxonomy" id="2800819"/>
    <lineage>
        <taxon>Bacteria</taxon>
        <taxon>Bacillati</taxon>
        <taxon>Actinomycetota</taxon>
        <taxon>Actinomycetes</taxon>
        <taxon>Pseudonocardiales</taxon>
        <taxon>Pseudonocardiaceae</taxon>
        <taxon>Pseudonocardia</taxon>
    </lineage>
</organism>
<protein>
    <submittedName>
        <fullName evidence="9">MFS transporter</fullName>
    </submittedName>
</protein>
<evidence type="ECO:0000256" key="1">
    <source>
        <dbReference type="ARBA" id="ARBA00004651"/>
    </source>
</evidence>
<proteinExistence type="predicted"/>
<sequence length="479" mass="46582">MDLSILFVAAPAITAALAPSATEWLWMMDVYGFVLAGLLVAMGGIGDVVGRRRLLLVGSALFGAASVAVALAPDPTLFIAARVALAVAAATLAPSTLSLVRVVFEAPDERRRAVGVWTVAFTGGAVGGPIVGGVLLEHLWWGAAFLVNVPVMVVLLVAGPSVLPESRHPRPGGVDLVGAGLAVGAVLAVVFALKRAAHGGVDPMVVGALALGVASGALLVRRRENPLVDLALLRAPAPAAAVGANAAVAFAASGVGLLAFTYLQVVLGLSPLAAALWALPTLVGTGLGAALAAGRLARARPGALLVAGLLVAAAGFAVLTAVRPAAGLLPFVAGYSALTFGAGVVGTLANATVLSGTPPQRAGAAAGLSETAMELGGALGIAVLGTAATTGYRSAMSTSPAAALVPAQEVETVAGAAAAAARLPGPAGAALLADAADAYTAGVAVAAGTGAVVIVLVAGCAALALRGVPAGRTDDRRPD</sequence>
<dbReference type="Proteomes" id="UP001165283">
    <property type="component" value="Unassembled WGS sequence"/>
</dbReference>
<dbReference type="EMBL" id="JAGSOV010000054">
    <property type="protein sequence ID" value="MCO1658456.1"/>
    <property type="molecule type" value="Genomic_DNA"/>
</dbReference>
<keyword evidence="10" id="KW-1185">Reference proteome</keyword>
<comment type="caution">
    <text evidence="9">The sequence shown here is derived from an EMBL/GenBank/DDBJ whole genome shotgun (WGS) entry which is preliminary data.</text>
</comment>
<evidence type="ECO:0000256" key="3">
    <source>
        <dbReference type="ARBA" id="ARBA00022475"/>
    </source>
</evidence>
<name>A0ABT1A613_9PSEU</name>
<feature type="transmembrane region" description="Helical" evidence="7">
    <location>
        <begin position="303"/>
        <end position="322"/>
    </location>
</feature>
<keyword evidence="3" id="KW-1003">Cell membrane</keyword>